<comment type="caution">
    <text evidence="2">The sequence shown here is derived from an EMBL/GenBank/DDBJ whole genome shotgun (WGS) entry which is preliminary data.</text>
</comment>
<feature type="region of interest" description="Disordered" evidence="1">
    <location>
        <begin position="118"/>
        <end position="146"/>
    </location>
</feature>
<sequence>MEKPAMLRLDSTARTTPGCSDRQWAVREAVLKWAHNEDLLDNPVPVLGAFVVGASVGWPGESLTDDEVVRASLWLTRMGLFNSVDLDPAFGHRATIYRPRITAEGIRVARGPDGVRGVSWPGITIRPPGRPTLPPRDLTPPPQPTA</sequence>
<gene>
    <name evidence="2" type="ORF">ATK86_6304</name>
</gene>
<evidence type="ECO:0000256" key="1">
    <source>
        <dbReference type="SAM" id="MobiDB-lite"/>
    </source>
</evidence>
<dbReference type="EMBL" id="PJMW01000002">
    <property type="protein sequence ID" value="PKV81832.1"/>
    <property type="molecule type" value="Genomic_DNA"/>
</dbReference>
<protein>
    <submittedName>
        <fullName evidence="2">Uncharacterized protein</fullName>
    </submittedName>
</protein>
<reference evidence="2 3" key="1">
    <citation type="submission" date="2017-12" db="EMBL/GenBank/DDBJ databases">
        <title>Sequencing the genomes of 1000 Actinobacteria strains.</title>
        <authorList>
            <person name="Klenk H.-P."/>
        </authorList>
    </citation>
    <scope>NUCLEOTIDE SEQUENCE [LARGE SCALE GENOMIC DNA]</scope>
    <source>
        <strain evidence="2 3">DSM 44489</strain>
    </source>
</reference>
<organism evidence="2 3">
    <name type="scientific">Nocardia fluminea</name>
    <dbReference type="NCBI Taxonomy" id="134984"/>
    <lineage>
        <taxon>Bacteria</taxon>
        <taxon>Bacillati</taxon>
        <taxon>Actinomycetota</taxon>
        <taxon>Actinomycetes</taxon>
        <taxon>Mycobacteriales</taxon>
        <taxon>Nocardiaceae</taxon>
        <taxon>Nocardia</taxon>
    </lineage>
</organism>
<dbReference type="OrthoDB" id="4567934at2"/>
<feature type="compositionally biased region" description="Pro residues" evidence="1">
    <location>
        <begin position="128"/>
        <end position="146"/>
    </location>
</feature>
<evidence type="ECO:0000313" key="2">
    <source>
        <dbReference type="EMBL" id="PKV81832.1"/>
    </source>
</evidence>
<evidence type="ECO:0000313" key="3">
    <source>
        <dbReference type="Proteomes" id="UP000233766"/>
    </source>
</evidence>
<proteinExistence type="predicted"/>
<dbReference type="Proteomes" id="UP000233766">
    <property type="component" value="Unassembled WGS sequence"/>
</dbReference>
<accession>A0A2N3VJN2</accession>
<dbReference type="RefSeq" id="WP_143876161.1">
    <property type="nucleotide sequence ID" value="NZ_PJMW01000002.1"/>
</dbReference>
<dbReference type="AlphaFoldDB" id="A0A2N3VJN2"/>
<name>A0A2N3VJN2_9NOCA</name>
<keyword evidence="3" id="KW-1185">Reference proteome</keyword>